<dbReference type="InterPro" id="IPR011333">
    <property type="entry name" value="SKP1/BTB/POZ_sf"/>
</dbReference>
<evidence type="ECO:0000313" key="5">
    <source>
        <dbReference type="EMBL" id="KJE88652.1"/>
    </source>
</evidence>
<feature type="region of interest" description="Disordered" evidence="2">
    <location>
        <begin position="572"/>
        <end position="595"/>
    </location>
</feature>
<reference evidence="6" key="1">
    <citation type="submission" date="2011-02" db="EMBL/GenBank/DDBJ databases">
        <title>The Genome Sequence of Capsaspora owczarzaki ATCC 30864.</title>
        <authorList>
            <person name="Russ C."/>
            <person name="Cuomo C."/>
            <person name="Burger G."/>
            <person name="Gray M.W."/>
            <person name="Holland P.W.H."/>
            <person name="King N."/>
            <person name="Lang F.B.F."/>
            <person name="Roger A.J."/>
            <person name="Ruiz-Trillo I."/>
            <person name="Young S.K."/>
            <person name="Zeng Q."/>
            <person name="Gargeya S."/>
            <person name="Alvarado L."/>
            <person name="Berlin A."/>
            <person name="Chapman S.B."/>
            <person name="Chen Z."/>
            <person name="Freedman E."/>
            <person name="Gellesch M."/>
            <person name="Goldberg J."/>
            <person name="Griggs A."/>
            <person name="Gujja S."/>
            <person name="Heilman E."/>
            <person name="Heiman D."/>
            <person name="Howarth C."/>
            <person name="Mehta T."/>
            <person name="Neiman D."/>
            <person name="Pearson M."/>
            <person name="Roberts A."/>
            <person name="Saif S."/>
            <person name="Shea T."/>
            <person name="Shenoy N."/>
            <person name="Sisk P."/>
            <person name="Stolte C."/>
            <person name="Sykes S."/>
            <person name="White J."/>
            <person name="Yandava C."/>
            <person name="Haas B."/>
            <person name="Nusbaum C."/>
            <person name="Birren B."/>
        </authorList>
    </citation>
    <scope>NUCLEOTIDE SEQUENCE</scope>
    <source>
        <strain evidence="6">ATCC 30864</strain>
    </source>
</reference>
<dbReference type="RefSeq" id="XP_004365132.2">
    <property type="nucleotide sequence ID" value="XM_004365075.2"/>
</dbReference>
<evidence type="ECO:0008006" key="7">
    <source>
        <dbReference type="Google" id="ProtNLM"/>
    </source>
</evidence>
<dbReference type="Proteomes" id="UP000008743">
    <property type="component" value="Unassembled WGS sequence"/>
</dbReference>
<gene>
    <name evidence="5" type="ORF">CAOG_000261</name>
</gene>
<evidence type="ECO:0000256" key="1">
    <source>
        <dbReference type="SAM" id="Coils"/>
    </source>
</evidence>
<organism evidence="5 6">
    <name type="scientific">Capsaspora owczarzaki (strain ATCC 30864)</name>
    <dbReference type="NCBI Taxonomy" id="595528"/>
    <lineage>
        <taxon>Eukaryota</taxon>
        <taxon>Filasterea</taxon>
        <taxon>Capsaspora</taxon>
    </lineage>
</organism>
<evidence type="ECO:0000313" key="6">
    <source>
        <dbReference type="Proteomes" id="UP000008743"/>
    </source>
</evidence>
<dbReference type="SUPFAM" id="SSF54695">
    <property type="entry name" value="POZ domain"/>
    <property type="match status" value="2"/>
</dbReference>
<dbReference type="SMART" id="SM00225">
    <property type="entry name" value="BTB"/>
    <property type="match status" value="2"/>
</dbReference>
<dbReference type="FunFam" id="2.30.29.30:FF:000286">
    <property type="entry name" value="PH-protein kinase domain containing protein"/>
    <property type="match status" value="1"/>
</dbReference>
<dbReference type="OrthoDB" id="10249567at2759"/>
<protein>
    <recommendedName>
        <fullName evidence="7">PH domain-containing protein</fullName>
    </recommendedName>
</protein>
<dbReference type="eggNOG" id="KOG1987">
    <property type="taxonomic scope" value="Eukaryota"/>
</dbReference>
<dbReference type="PROSITE" id="PS50003">
    <property type="entry name" value="PH_DOMAIN"/>
    <property type="match status" value="1"/>
</dbReference>
<dbReference type="SMART" id="SM00233">
    <property type="entry name" value="PH"/>
    <property type="match status" value="1"/>
</dbReference>
<feature type="compositionally biased region" description="Acidic residues" evidence="2">
    <location>
        <begin position="576"/>
        <end position="595"/>
    </location>
</feature>
<evidence type="ECO:0000259" key="4">
    <source>
        <dbReference type="PROSITE" id="PS50097"/>
    </source>
</evidence>
<accession>A0A0D2VFX2</accession>
<dbReference type="SUPFAM" id="SSF50729">
    <property type="entry name" value="PH domain-like"/>
    <property type="match status" value="1"/>
</dbReference>
<dbReference type="Pfam" id="PF00169">
    <property type="entry name" value="PH"/>
    <property type="match status" value="1"/>
</dbReference>
<dbReference type="InParanoid" id="A0A0D2VFX2"/>
<dbReference type="Gene3D" id="2.30.29.30">
    <property type="entry name" value="Pleckstrin-homology domain (PH domain)/Phosphotyrosine-binding domain (PTB)"/>
    <property type="match status" value="1"/>
</dbReference>
<keyword evidence="6" id="KW-1185">Reference proteome</keyword>
<dbReference type="AlphaFoldDB" id="A0A0D2VFX2"/>
<dbReference type="InterPro" id="IPR000210">
    <property type="entry name" value="BTB/POZ_dom"/>
</dbReference>
<dbReference type="InterPro" id="IPR001849">
    <property type="entry name" value="PH_domain"/>
</dbReference>
<sequence>MSQLYASGAPPSAPSSAQTSPLPVATPMLSVVKEGMLRKQGGRVQSWKDRWFVLTTNDIAYFKTRNSEEPIKRIQVSAIKSCDEVQAQPDSRGARPDHFYFTLNTEGRLFTICSRTAQERSDWVAAIRQYLPAPAVVASPIEISAEQAEAERAEAETREKAAAELEAANAAAAAAAVIVPKPFTPATRAPTSDVPLERTFEIEQFVGQMKSIVRSEKFSDITFEVGESNFYAHKAIIAARCPKLAGLFQAHTARVPLVGIEPAHFSIVLDFIYADEAALTPANAVDLYHAAATYGLSRLQQLTETYVRDNISVDNVLTLLKAANRREARELERLCLGFVSDVQRYQSVIRQKEATEIAQVNKDLYVRLSQVLAEAPEAFAHSLGDVIVGPTTLTSDLLGLLSSVAHADVHIKAKDSEIFAHRILLVTRCESLLHEGGAGNANLAQSGFVTLRLPTLEGQVIYTLLQYLYSNSVSVDRLHDTYGLIALADSVQQDPIVSVCNEMMRQNLNASTALKILMVSSKYQLLTLKKATLALIVRESGAICTRKDLKPVLNEFPNNLIDICRALVKGEGGAFSDDEDDDDDEDEDTSDFERI</sequence>
<feature type="domain" description="BTB" evidence="4">
    <location>
        <begin position="407"/>
        <end position="477"/>
    </location>
</feature>
<feature type="domain" description="BTB" evidence="4">
    <location>
        <begin position="219"/>
        <end position="281"/>
    </location>
</feature>
<proteinExistence type="predicted"/>
<dbReference type="PROSITE" id="PS50097">
    <property type="entry name" value="BTB"/>
    <property type="match status" value="2"/>
</dbReference>
<dbReference type="PhylomeDB" id="A0A0D2VFX2"/>
<dbReference type="Pfam" id="PF00651">
    <property type="entry name" value="BTB"/>
    <property type="match status" value="2"/>
</dbReference>
<dbReference type="InterPro" id="IPR011993">
    <property type="entry name" value="PH-like_dom_sf"/>
</dbReference>
<dbReference type="Gene3D" id="3.30.710.10">
    <property type="entry name" value="Potassium Channel Kv1.1, Chain A"/>
    <property type="match status" value="2"/>
</dbReference>
<dbReference type="PANTHER" id="PTHR24413">
    <property type="entry name" value="SPECKLE-TYPE POZ PROTEIN"/>
    <property type="match status" value="1"/>
</dbReference>
<dbReference type="STRING" id="595528.A0A0D2VFX2"/>
<feature type="coiled-coil region" evidence="1">
    <location>
        <begin position="145"/>
        <end position="173"/>
    </location>
</feature>
<feature type="region of interest" description="Disordered" evidence="2">
    <location>
        <begin position="1"/>
        <end position="21"/>
    </location>
</feature>
<keyword evidence="1" id="KW-0175">Coiled coil</keyword>
<dbReference type="EMBL" id="KE346360">
    <property type="protein sequence ID" value="KJE88652.1"/>
    <property type="molecule type" value="Genomic_DNA"/>
</dbReference>
<evidence type="ECO:0000259" key="3">
    <source>
        <dbReference type="PROSITE" id="PS50003"/>
    </source>
</evidence>
<evidence type="ECO:0000256" key="2">
    <source>
        <dbReference type="SAM" id="MobiDB-lite"/>
    </source>
</evidence>
<name>A0A0D2VFX2_CAPO3</name>
<feature type="domain" description="PH" evidence="3">
    <location>
        <begin position="30"/>
        <end position="132"/>
    </location>
</feature>